<dbReference type="EMBL" id="CP058649">
    <property type="protein sequence ID" value="QUI25577.1"/>
    <property type="molecule type" value="Genomic_DNA"/>
</dbReference>
<gene>
    <name evidence="2" type="ORF">HZI73_02545</name>
</gene>
<evidence type="ECO:0000313" key="2">
    <source>
        <dbReference type="EMBL" id="QUI25577.1"/>
    </source>
</evidence>
<reference evidence="2" key="1">
    <citation type="submission" date="2020-07" db="EMBL/GenBank/DDBJ databases">
        <title>Vallitalea pronyensis genome.</title>
        <authorList>
            <person name="Postec A."/>
        </authorList>
    </citation>
    <scope>NUCLEOTIDE SEQUENCE</scope>
    <source>
        <strain evidence="2">FatNI3</strain>
    </source>
</reference>
<proteinExistence type="predicted"/>
<dbReference type="AlphaFoldDB" id="A0A8J8MP89"/>
<dbReference type="Proteomes" id="UP000683246">
    <property type="component" value="Chromosome"/>
</dbReference>
<feature type="domain" description="DUF4240" evidence="1">
    <location>
        <begin position="1"/>
        <end position="123"/>
    </location>
</feature>
<dbReference type="Pfam" id="PF14024">
    <property type="entry name" value="DUF4240"/>
    <property type="match status" value="1"/>
</dbReference>
<sequence>MDENEFWNIISMFNWDHEGDDDKVLESAIHYLSSKPNEAIYTFLDILSKHLYDLDGIAYAKNIGEDAYVDENTYFSVDNFLYARCVVVANGKDYYNKVLNNPKLMPEDLEFEALLYVADEAYELKNDETFEYVSAYDFETFSNKEQWVESK</sequence>
<protein>
    <submittedName>
        <fullName evidence="2">DUF4240 domain-containing protein</fullName>
    </submittedName>
</protein>
<dbReference type="KEGG" id="vpy:HZI73_02545"/>
<evidence type="ECO:0000313" key="3">
    <source>
        <dbReference type="Proteomes" id="UP000683246"/>
    </source>
</evidence>
<accession>A0A8J8MP89</accession>
<keyword evidence="3" id="KW-1185">Reference proteome</keyword>
<name>A0A8J8MP89_9FIRM</name>
<organism evidence="2 3">
    <name type="scientific">Vallitalea pronyensis</name>
    <dbReference type="NCBI Taxonomy" id="1348613"/>
    <lineage>
        <taxon>Bacteria</taxon>
        <taxon>Bacillati</taxon>
        <taxon>Bacillota</taxon>
        <taxon>Clostridia</taxon>
        <taxon>Lachnospirales</taxon>
        <taxon>Vallitaleaceae</taxon>
        <taxon>Vallitalea</taxon>
    </lineage>
</organism>
<dbReference type="InterPro" id="IPR025334">
    <property type="entry name" value="DUF4240"/>
</dbReference>
<evidence type="ECO:0000259" key="1">
    <source>
        <dbReference type="Pfam" id="PF14024"/>
    </source>
</evidence>